<sequence>MLTTQIQILLYLGNIQIVSCSVFVPVPSIVVKSHQTLEAILPYLPLSLTAASEPDPKDSSDQQQQQQQQQQQLLLGPVPEPDDEDQSVGPSYSRSTSLVLSSRESHANARTSHTGHRTGGSNSNSVSSNRISPNSSIPATTCVKISLQPAPTFEFVKPKCPHLHQKHRNQRHLRQQQQQQQQQTSYPNAHSHPHRQSHRYSHRNSSNSAIATLECPSAGSVIVKFFYSFKDITSGSTASSSSAAVASLPELVQVTGTFNSWERTEPLIYNLETCRFEGQVSIPLSKFVRHQQQQQQRQELHPQSQASEKYRHPDDKRDKKRILYKFVLDNNSWVTDPDQQLERDQAGNLNNVLSLNEALTASATTSREEDGKEEESKQPVQQGSETEVSNVPILTEAAQNKVIPEPEMEEIARSKHNQEKERSGEYEDVDGTIHQLSGDMSDSTEITMSDPVILPQHFVVAQNKTSASTLAVEKEKNEEEEVVTAKEPFITPVVTETTTKECKRKSTSSKSEIKVTEAAVNIQAQDNNNKTESITASVIEEEDEDDKIIRELGGGVWGAPYFKVNDPTHLSEHFVGVLNHLDGQIVTDTNKDVTASETIATTGKDVHILASESVHKTETMDNTAVEATGGMFLEEFNVQRAQEPVAEAIKAIEEIESAPAAVIEASAPGTVTAAVMSASEGKPIVTTQDTQDSIEAQETVDTTTLIRRPEVNCGRLHKLTTAIKPIQHGESIIVEQIPETVIEDSVPAGDVEPQMEILNANDNDTDGEDSVVLLQGQPIEIATLPLTEESQISNNTLVSDTTKSPVDLSTSAGVVIAVMTTVTIASSEKTEKKQKRLSTLLKSRPTSSMFSGNQDSSSTIVTSTTVVTVDTSSSTASSTMNEDNDEEANIHETYGEKMEKNERRKSIWKNIKKVLA</sequence>
<feature type="region of interest" description="Disordered" evidence="1">
    <location>
        <begin position="162"/>
        <end position="206"/>
    </location>
</feature>
<dbReference type="Gene3D" id="2.60.40.10">
    <property type="entry name" value="Immunoglobulins"/>
    <property type="match status" value="1"/>
</dbReference>
<protein>
    <recommendedName>
        <fullName evidence="5">AMP-activated protein kinase glycogen-binding domain-containing protein</fullName>
    </recommendedName>
</protein>
<feature type="compositionally biased region" description="Low complexity" evidence="1">
    <location>
        <begin position="62"/>
        <end position="75"/>
    </location>
</feature>
<dbReference type="InParanoid" id="A0A1Y2H147"/>
<evidence type="ECO:0000313" key="3">
    <source>
        <dbReference type="EMBL" id="ORZ26782.1"/>
    </source>
</evidence>
<feature type="chain" id="PRO_5012688874" description="AMP-activated protein kinase glycogen-binding domain-containing protein" evidence="2">
    <location>
        <begin position="21"/>
        <end position="916"/>
    </location>
</feature>
<feature type="compositionally biased region" description="Basic residues" evidence="1">
    <location>
        <begin position="191"/>
        <end position="202"/>
    </location>
</feature>
<dbReference type="PANTHER" id="PTHR24330:SF19">
    <property type="entry name" value="MEDIATOR OF RNA POLYMERASE II TRANSCRIPTION SUBUNIT 29"/>
    <property type="match status" value="1"/>
</dbReference>
<feature type="compositionally biased region" description="Polar residues" evidence="1">
    <location>
        <begin position="378"/>
        <end position="389"/>
    </location>
</feature>
<feature type="region of interest" description="Disordered" evidence="1">
    <location>
        <begin position="288"/>
        <end position="315"/>
    </location>
</feature>
<feature type="compositionally biased region" description="Low complexity" evidence="1">
    <location>
        <begin position="91"/>
        <end position="102"/>
    </location>
</feature>
<keyword evidence="2" id="KW-0732">Signal</keyword>
<comment type="caution">
    <text evidence="3">The sequence shown here is derived from an EMBL/GenBank/DDBJ whole genome shotgun (WGS) entry which is preliminary data.</text>
</comment>
<dbReference type="AlphaFoldDB" id="A0A1Y2H147"/>
<gene>
    <name evidence="3" type="ORF">BCR41DRAFT_347922</name>
</gene>
<feature type="compositionally biased region" description="Basic residues" evidence="1">
    <location>
        <begin position="162"/>
        <end position="174"/>
    </location>
</feature>
<evidence type="ECO:0000256" key="2">
    <source>
        <dbReference type="SAM" id="SignalP"/>
    </source>
</evidence>
<dbReference type="GeneID" id="33565032"/>
<dbReference type="CDD" id="cd02859">
    <property type="entry name" value="E_set_AMPKbeta_like_N"/>
    <property type="match status" value="1"/>
</dbReference>
<evidence type="ECO:0000256" key="1">
    <source>
        <dbReference type="SAM" id="MobiDB-lite"/>
    </source>
</evidence>
<evidence type="ECO:0008006" key="5">
    <source>
        <dbReference type="Google" id="ProtNLM"/>
    </source>
</evidence>
<proteinExistence type="predicted"/>
<dbReference type="OrthoDB" id="5976022at2759"/>
<reference evidence="3 4" key="1">
    <citation type="submission" date="2016-07" db="EMBL/GenBank/DDBJ databases">
        <title>Pervasive Adenine N6-methylation of Active Genes in Fungi.</title>
        <authorList>
            <consortium name="DOE Joint Genome Institute"/>
            <person name="Mondo S.J."/>
            <person name="Dannebaum R.O."/>
            <person name="Kuo R.C."/>
            <person name="Labutti K."/>
            <person name="Haridas S."/>
            <person name="Kuo A."/>
            <person name="Salamov A."/>
            <person name="Ahrendt S.R."/>
            <person name="Lipzen A."/>
            <person name="Sullivan W."/>
            <person name="Andreopoulos W.B."/>
            <person name="Clum A."/>
            <person name="Lindquist E."/>
            <person name="Daum C."/>
            <person name="Ramamoorthy G.K."/>
            <person name="Gryganskyi A."/>
            <person name="Culley D."/>
            <person name="Magnuson J.K."/>
            <person name="James T.Y."/>
            <person name="O'Malley M.A."/>
            <person name="Stajich J.E."/>
            <person name="Spatafora J.W."/>
            <person name="Visel A."/>
            <person name="Grigoriev I.V."/>
        </authorList>
    </citation>
    <scope>NUCLEOTIDE SEQUENCE [LARGE SCALE GENOMIC DNA]</scope>
    <source>
        <strain evidence="3 4">NRRL 3116</strain>
    </source>
</reference>
<feature type="compositionally biased region" description="Low complexity" evidence="1">
    <location>
        <begin position="291"/>
        <end position="305"/>
    </location>
</feature>
<name>A0A1Y2H147_9FUNG</name>
<feature type="signal peptide" evidence="2">
    <location>
        <begin position="1"/>
        <end position="20"/>
    </location>
</feature>
<accession>A0A1Y2H147</accession>
<evidence type="ECO:0000313" key="4">
    <source>
        <dbReference type="Proteomes" id="UP000193648"/>
    </source>
</evidence>
<organism evidence="3 4">
    <name type="scientific">Lobosporangium transversale</name>
    <dbReference type="NCBI Taxonomy" id="64571"/>
    <lineage>
        <taxon>Eukaryota</taxon>
        <taxon>Fungi</taxon>
        <taxon>Fungi incertae sedis</taxon>
        <taxon>Mucoromycota</taxon>
        <taxon>Mortierellomycotina</taxon>
        <taxon>Mortierellomycetes</taxon>
        <taxon>Mortierellales</taxon>
        <taxon>Mortierellaceae</taxon>
        <taxon>Lobosporangium</taxon>
    </lineage>
</organism>
<keyword evidence="4" id="KW-1185">Reference proteome</keyword>
<dbReference type="PANTHER" id="PTHR24330">
    <property type="entry name" value="HOMEOBOX PROTEIN BARH-LIKE"/>
    <property type="match status" value="1"/>
</dbReference>
<dbReference type="Proteomes" id="UP000193648">
    <property type="component" value="Unassembled WGS sequence"/>
</dbReference>
<feature type="region of interest" description="Disordered" evidence="1">
    <location>
        <begin position="50"/>
        <end position="137"/>
    </location>
</feature>
<dbReference type="RefSeq" id="XP_021884545.1">
    <property type="nucleotide sequence ID" value="XM_022023188.1"/>
</dbReference>
<feature type="region of interest" description="Disordered" evidence="1">
    <location>
        <begin position="361"/>
        <end position="407"/>
    </location>
</feature>
<dbReference type="InterPro" id="IPR013783">
    <property type="entry name" value="Ig-like_fold"/>
</dbReference>
<dbReference type="EMBL" id="MCFF01000006">
    <property type="protein sequence ID" value="ORZ26782.1"/>
    <property type="molecule type" value="Genomic_DNA"/>
</dbReference>
<dbReference type="InterPro" id="IPR052145">
    <property type="entry name" value="Mediator/Homeobox_domain"/>
</dbReference>
<feature type="compositionally biased region" description="Basic and acidic residues" evidence="1">
    <location>
        <begin position="366"/>
        <end position="377"/>
    </location>
</feature>
<feature type="compositionally biased region" description="Low complexity" evidence="1">
    <location>
        <begin position="121"/>
        <end position="136"/>
    </location>
</feature>